<dbReference type="InterPro" id="IPR016185">
    <property type="entry name" value="PreATP-grasp_dom_sf"/>
</dbReference>
<dbReference type="GO" id="GO:0046872">
    <property type="term" value="F:metal ion binding"/>
    <property type="evidence" value="ECO:0007669"/>
    <property type="project" value="UniProtKB-KW"/>
</dbReference>
<dbReference type="GO" id="GO:0005524">
    <property type="term" value="F:ATP binding"/>
    <property type="evidence" value="ECO:0007669"/>
    <property type="project" value="UniProtKB-KW"/>
</dbReference>
<dbReference type="Pfam" id="PF00289">
    <property type="entry name" value="Biotin_carb_N"/>
    <property type="match status" value="1"/>
</dbReference>
<dbReference type="InterPro" id="IPR011761">
    <property type="entry name" value="ATP-grasp"/>
</dbReference>
<dbReference type="InterPro" id="IPR005482">
    <property type="entry name" value="Biotin_COase_C"/>
</dbReference>
<feature type="domain" description="ATP-grasp" evidence="6">
    <location>
        <begin position="120"/>
        <end position="317"/>
    </location>
</feature>
<reference evidence="8" key="1">
    <citation type="journal article" date="2015" name="Nature">
        <title>Complex archaea that bridge the gap between prokaryotes and eukaryotes.</title>
        <authorList>
            <person name="Spang A."/>
            <person name="Saw J.H."/>
            <person name="Jorgensen S.L."/>
            <person name="Zaremba-Niedzwiedzka K."/>
            <person name="Martijn J."/>
            <person name="Lind A.E."/>
            <person name="van Eijk R."/>
            <person name="Schleper C."/>
            <person name="Guy L."/>
            <person name="Ettema T.J."/>
        </authorList>
    </citation>
    <scope>NUCLEOTIDE SEQUENCE</scope>
</reference>
<protein>
    <recommendedName>
        <fullName evidence="9">Acetyl-CoA carboxylase subunit A</fullName>
    </recommendedName>
</protein>
<dbReference type="PROSITE" id="PS00867">
    <property type="entry name" value="CPSASE_2"/>
    <property type="match status" value="1"/>
</dbReference>
<dbReference type="FunFam" id="3.30.1490.20:FF:000018">
    <property type="entry name" value="Biotin carboxylase"/>
    <property type="match status" value="1"/>
</dbReference>
<dbReference type="Pfam" id="PF02786">
    <property type="entry name" value="CPSase_L_D2"/>
    <property type="match status" value="1"/>
</dbReference>
<dbReference type="PANTHER" id="PTHR48095">
    <property type="entry name" value="PYRUVATE CARBOXYLASE SUBUNIT A"/>
    <property type="match status" value="1"/>
</dbReference>
<proteinExistence type="predicted"/>
<dbReference type="PROSITE" id="PS50979">
    <property type="entry name" value="BC"/>
    <property type="match status" value="1"/>
</dbReference>
<dbReference type="PANTHER" id="PTHR48095:SF2">
    <property type="entry name" value="BIOTIN CARBOXYLASE, CHLOROPLASTIC"/>
    <property type="match status" value="1"/>
</dbReference>
<dbReference type="NCBIfam" id="TIGR00514">
    <property type="entry name" value="accC"/>
    <property type="match status" value="1"/>
</dbReference>
<evidence type="ECO:0000259" key="7">
    <source>
        <dbReference type="PROSITE" id="PS50979"/>
    </source>
</evidence>
<dbReference type="SUPFAM" id="SSF51246">
    <property type="entry name" value="Rudiment single hybrid motif"/>
    <property type="match status" value="1"/>
</dbReference>
<accession>A0A0F9UTQ9</accession>
<dbReference type="InterPro" id="IPR011054">
    <property type="entry name" value="Rudment_hybrid_motif"/>
</dbReference>
<dbReference type="SMART" id="SM00878">
    <property type="entry name" value="Biotin_carb_C"/>
    <property type="match status" value="1"/>
</dbReference>
<comment type="caution">
    <text evidence="8">The sequence shown here is derived from an EMBL/GenBank/DDBJ whole genome shotgun (WGS) entry which is preliminary data.</text>
</comment>
<evidence type="ECO:0000256" key="2">
    <source>
        <dbReference type="ARBA" id="ARBA00022723"/>
    </source>
</evidence>
<dbReference type="PROSITE" id="PS50975">
    <property type="entry name" value="ATP_GRASP"/>
    <property type="match status" value="1"/>
</dbReference>
<dbReference type="SUPFAM" id="SSF56059">
    <property type="entry name" value="Glutathione synthetase ATP-binding domain-like"/>
    <property type="match status" value="1"/>
</dbReference>
<keyword evidence="3" id="KW-0547">Nucleotide-binding</keyword>
<dbReference type="Gene3D" id="3.30.470.20">
    <property type="entry name" value="ATP-grasp fold, B domain"/>
    <property type="match status" value="1"/>
</dbReference>
<dbReference type="InterPro" id="IPR011764">
    <property type="entry name" value="Biotin_carboxylation_dom"/>
</dbReference>
<name>A0A0F9UTQ9_9ZZZZ</name>
<evidence type="ECO:0000256" key="3">
    <source>
        <dbReference type="ARBA" id="ARBA00022741"/>
    </source>
</evidence>
<feature type="domain" description="Biotin carboxylation" evidence="7">
    <location>
        <begin position="1"/>
        <end position="444"/>
    </location>
</feature>
<dbReference type="EMBL" id="LAZR01000550">
    <property type="protein sequence ID" value="KKN64576.1"/>
    <property type="molecule type" value="Genomic_DNA"/>
</dbReference>
<dbReference type="InterPro" id="IPR051602">
    <property type="entry name" value="ACC_Biotin_Carboxylase"/>
</dbReference>
<dbReference type="InterPro" id="IPR005479">
    <property type="entry name" value="CPAse_ATP-bd"/>
</dbReference>
<evidence type="ECO:0008006" key="9">
    <source>
        <dbReference type="Google" id="ProtNLM"/>
    </source>
</evidence>
<dbReference type="NCBIfam" id="NF006367">
    <property type="entry name" value="PRK08591.1"/>
    <property type="match status" value="1"/>
</dbReference>
<evidence type="ECO:0000256" key="4">
    <source>
        <dbReference type="ARBA" id="ARBA00022840"/>
    </source>
</evidence>
<dbReference type="InterPro" id="IPR005481">
    <property type="entry name" value="BC-like_N"/>
</dbReference>
<dbReference type="GO" id="GO:0016874">
    <property type="term" value="F:ligase activity"/>
    <property type="evidence" value="ECO:0007669"/>
    <property type="project" value="UniProtKB-KW"/>
</dbReference>
<sequence>MFSKILIANRGEIALRIIRAARELGFKTVAVFSEPDRNSLHTLLADEKICIGPAKASESYLNIPNLLSAAEITKADAIHPGYGFLAENPRFPEICETSSITFIGPPASLMRLMGDKNRARQEMEKAKLPVIPGDDKIIEDISEAKKIAKKIGYPVIIKATAGGGGKGLRVVRSVANLEDQFSIAQNEANAAFGDSSIYMEKYLSNARHIEIQVIGDKKGNVLAFGERECSIQRKHQKLLEETPSPFIDEKLRRKLIKAVQEAAHFIGYQSLGTFEFLVDERKKFYFMEVNTRVQVEHPITEMVYAIDLIKEQIKIAAGDNLSISPHLRLSGHSIECRINAEDAETFIPSPGKIDFLVFPGGEGIRVDSAAYSNWQIPPDYDSLIAKIVAKAPTRADTIKKMIVALEMTIIAGIKTNIPLHLSILSNSDFIKGDYDIQFMENFLGKKNSSRKKE</sequence>
<dbReference type="SUPFAM" id="SSF52440">
    <property type="entry name" value="PreATP-grasp domain"/>
    <property type="match status" value="1"/>
</dbReference>
<evidence type="ECO:0000256" key="1">
    <source>
        <dbReference type="ARBA" id="ARBA00022598"/>
    </source>
</evidence>
<keyword evidence="5" id="KW-0460">Magnesium</keyword>
<dbReference type="AlphaFoldDB" id="A0A0F9UTQ9"/>
<evidence type="ECO:0000256" key="5">
    <source>
        <dbReference type="ARBA" id="ARBA00022842"/>
    </source>
</evidence>
<dbReference type="InterPro" id="IPR004549">
    <property type="entry name" value="Acetyl_CoA_COase_biotin_COase"/>
</dbReference>
<keyword evidence="1" id="KW-0436">Ligase</keyword>
<evidence type="ECO:0000313" key="8">
    <source>
        <dbReference type="EMBL" id="KKN64576.1"/>
    </source>
</evidence>
<keyword evidence="2" id="KW-0479">Metal-binding</keyword>
<gene>
    <name evidence="8" type="ORF">LCGC14_0490020</name>
</gene>
<dbReference type="FunFam" id="3.40.50.20:FF:000010">
    <property type="entry name" value="Propionyl-CoA carboxylase subunit alpha"/>
    <property type="match status" value="1"/>
</dbReference>
<evidence type="ECO:0000259" key="6">
    <source>
        <dbReference type="PROSITE" id="PS50975"/>
    </source>
</evidence>
<organism evidence="8">
    <name type="scientific">marine sediment metagenome</name>
    <dbReference type="NCBI Taxonomy" id="412755"/>
    <lineage>
        <taxon>unclassified sequences</taxon>
        <taxon>metagenomes</taxon>
        <taxon>ecological metagenomes</taxon>
    </lineage>
</organism>
<dbReference type="Pfam" id="PF02785">
    <property type="entry name" value="Biotin_carb_C"/>
    <property type="match status" value="1"/>
</dbReference>
<keyword evidence="4" id="KW-0067">ATP-binding</keyword>
<dbReference type="PROSITE" id="PS00866">
    <property type="entry name" value="CPSASE_1"/>
    <property type="match status" value="1"/>
</dbReference>